<name>A0A5B9W890_9BACT</name>
<evidence type="ECO:0000313" key="3">
    <source>
        <dbReference type="Proteomes" id="UP000324233"/>
    </source>
</evidence>
<dbReference type="RefSeq" id="WP_148596536.1">
    <property type="nucleotide sequence ID" value="NZ_CP042997.1"/>
</dbReference>
<dbReference type="EMBL" id="CP042997">
    <property type="protein sequence ID" value="QEH36906.1"/>
    <property type="molecule type" value="Genomic_DNA"/>
</dbReference>
<dbReference type="Proteomes" id="UP000324233">
    <property type="component" value="Chromosome"/>
</dbReference>
<protein>
    <recommendedName>
        <fullName evidence="4">DUF362 domain-containing protein</fullName>
    </recommendedName>
</protein>
<dbReference type="OrthoDB" id="263580at2"/>
<gene>
    <name evidence="2" type="ORF">OJF2_54910</name>
</gene>
<accession>A0A5B9W890</accession>
<sequence length="336" mass="34926">MDETNAKVALIRADRRRGGVAEAMALVDADLRRALSDEPHPLLIPAMDRRAQAHPDVLSALADSVLAGGASEFTVSSVDPRYQAELWGRPAKFTTADILSSDADWSTISWSGPGGDPGELRIPAAAASCRCRIVVGLAGAHKVFRLALGLASLAALVHPADRGFVGGGGGIGPLRGPLVRGWLAMRSISGGMRPTGPERRRLAEVGRATRALAALASHASPSFSVVDAFDAGQGTIVAGADPVAVDAVAAAALGFDPMEIGHLRMAHSLGLGVADLSRITLVGDALVRPRPRLRRDPADRLLRLAATAPMAATLAPPRPHFATVPQSEGSRDAHRV</sequence>
<evidence type="ECO:0000313" key="2">
    <source>
        <dbReference type="EMBL" id="QEH36906.1"/>
    </source>
</evidence>
<feature type="region of interest" description="Disordered" evidence="1">
    <location>
        <begin position="315"/>
        <end position="336"/>
    </location>
</feature>
<organism evidence="2 3">
    <name type="scientific">Aquisphaera giovannonii</name>
    <dbReference type="NCBI Taxonomy" id="406548"/>
    <lineage>
        <taxon>Bacteria</taxon>
        <taxon>Pseudomonadati</taxon>
        <taxon>Planctomycetota</taxon>
        <taxon>Planctomycetia</taxon>
        <taxon>Isosphaerales</taxon>
        <taxon>Isosphaeraceae</taxon>
        <taxon>Aquisphaera</taxon>
    </lineage>
</organism>
<evidence type="ECO:0000256" key="1">
    <source>
        <dbReference type="SAM" id="MobiDB-lite"/>
    </source>
</evidence>
<dbReference type="AlphaFoldDB" id="A0A5B9W890"/>
<evidence type="ECO:0008006" key="4">
    <source>
        <dbReference type="Google" id="ProtNLM"/>
    </source>
</evidence>
<dbReference type="KEGG" id="agv:OJF2_54910"/>
<reference evidence="2 3" key="1">
    <citation type="submission" date="2019-08" db="EMBL/GenBank/DDBJ databases">
        <title>Deep-cultivation of Planctomycetes and their phenomic and genomic characterization uncovers novel biology.</title>
        <authorList>
            <person name="Wiegand S."/>
            <person name="Jogler M."/>
            <person name="Boedeker C."/>
            <person name="Pinto D."/>
            <person name="Vollmers J."/>
            <person name="Rivas-Marin E."/>
            <person name="Kohn T."/>
            <person name="Peeters S.H."/>
            <person name="Heuer A."/>
            <person name="Rast P."/>
            <person name="Oberbeckmann S."/>
            <person name="Bunk B."/>
            <person name="Jeske O."/>
            <person name="Meyerdierks A."/>
            <person name="Storesund J.E."/>
            <person name="Kallscheuer N."/>
            <person name="Luecker S."/>
            <person name="Lage O.M."/>
            <person name="Pohl T."/>
            <person name="Merkel B.J."/>
            <person name="Hornburger P."/>
            <person name="Mueller R.-W."/>
            <person name="Bruemmer F."/>
            <person name="Labrenz M."/>
            <person name="Spormann A.M."/>
            <person name="Op den Camp H."/>
            <person name="Overmann J."/>
            <person name="Amann R."/>
            <person name="Jetten M.S.M."/>
            <person name="Mascher T."/>
            <person name="Medema M.H."/>
            <person name="Devos D.P."/>
            <person name="Kaster A.-K."/>
            <person name="Ovreas L."/>
            <person name="Rohde M."/>
            <person name="Galperin M.Y."/>
            <person name="Jogler C."/>
        </authorList>
    </citation>
    <scope>NUCLEOTIDE SEQUENCE [LARGE SCALE GENOMIC DNA]</scope>
    <source>
        <strain evidence="2 3">OJF2</strain>
    </source>
</reference>
<proteinExistence type="predicted"/>
<keyword evidence="3" id="KW-1185">Reference proteome</keyword>